<evidence type="ECO:0000256" key="6">
    <source>
        <dbReference type="ARBA" id="ARBA00022840"/>
    </source>
</evidence>
<comment type="function">
    <text evidence="10">Component of the acetyl coenzyme A carboxylase (ACC) complex. First, biotin carboxylase catalyzes the carboxylation of biotin on its carrier protein (BCCP) and then the CO(2) group is transferred by the carboxyltransferase to acetyl-CoA to form malonyl-CoA.</text>
</comment>
<evidence type="ECO:0000256" key="1">
    <source>
        <dbReference type="ARBA" id="ARBA00004956"/>
    </source>
</evidence>
<name>A0A1Z1MUC9_9FLOR</name>
<dbReference type="GO" id="GO:0006633">
    <property type="term" value="P:fatty acid biosynthetic process"/>
    <property type="evidence" value="ECO:0007669"/>
    <property type="project" value="UniProtKB-KW"/>
</dbReference>
<dbReference type="GO" id="GO:0009507">
    <property type="term" value="C:chloroplast"/>
    <property type="evidence" value="ECO:0007669"/>
    <property type="project" value="UniProtKB-SubCell"/>
</dbReference>
<dbReference type="PANTHER" id="PTHR42853">
    <property type="entry name" value="ACETYL-COENZYME A CARBOXYLASE CARBOXYL TRANSFERASE SUBUNIT ALPHA"/>
    <property type="match status" value="1"/>
</dbReference>
<evidence type="ECO:0000259" key="11">
    <source>
        <dbReference type="PROSITE" id="PS50989"/>
    </source>
</evidence>
<organism evidence="12">
    <name type="scientific">Tolypiocladia glomerulata</name>
    <dbReference type="NCBI Taxonomy" id="860646"/>
    <lineage>
        <taxon>Eukaryota</taxon>
        <taxon>Rhodophyta</taxon>
        <taxon>Florideophyceae</taxon>
        <taxon>Rhodymeniophycidae</taxon>
        <taxon>Ceramiales</taxon>
        <taxon>Rhodomelaceae</taxon>
        <taxon>Polysiphonioideae</taxon>
        <taxon>Tolypiocladia</taxon>
    </lineage>
</organism>
<proteinExistence type="inferred from homology"/>
<dbReference type="NCBIfam" id="NF041504">
    <property type="entry name" value="AccA_sub"/>
    <property type="match status" value="1"/>
</dbReference>
<dbReference type="GO" id="GO:0016743">
    <property type="term" value="F:carboxyl- or carbamoyltransferase activity"/>
    <property type="evidence" value="ECO:0007669"/>
    <property type="project" value="UniProtKB-UniRule"/>
</dbReference>
<keyword evidence="12" id="KW-0150">Chloroplast</keyword>
<keyword evidence="5 10" id="KW-0276">Fatty acid metabolism</keyword>
<keyword evidence="12" id="KW-0934">Plastid</keyword>
<protein>
    <recommendedName>
        <fullName evidence="10">Acetyl-coenzyme A carboxylase carboxyl transferase subunit alpha</fullName>
        <shortName evidence="10">ACCase subunit alpha</shortName>
        <shortName evidence="10">Acetyl-CoA carboxylase carboxyltransferase subunit alpha</shortName>
        <ecNumber evidence="10">2.1.3.15</ecNumber>
    </recommendedName>
</protein>
<keyword evidence="3 10" id="KW-0808">Transferase</keyword>
<comment type="subunit">
    <text evidence="10">Acetyl-CoA carboxylase is a heterohexamer composed of biotin carboxyl carrier protein (AccB), biotin carboxylase (AccC) and two subunits each of ACCase subunit alpha (AccA) and ACCase subunit beta (AccD).</text>
</comment>
<dbReference type="RefSeq" id="YP_009399879.1">
    <property type="nucleotide sequence ID" value="NC_035299.1"/>
</dbReference>
<dbReference type="PANTHER" id="PTHR42853:SF3">
    <property type="entry name" value="ACETYL-COENZYME A CARBOXYLASE CARBOXYL TRANSFERASE SUBUNIT ALPHA, CHLOROPLASTIC"/>
    <property type="match status" value="1"/>
</dbReference>
<evidence type="ECO:0000256" key="7">
    <source>
        <dbReference type="ARBA" id="ARBA00023098"/>
    </source>
</evidence>
<dbReference type="PROSITE" id="PS50989">
    <property type="entry name" value="COA_CT_CTER"/>
    <property type="match status" value="1"/>
</dbReference>
<dbReference type="GO" id="GO:0009317">
    <property type="term" value="C:acetyl-CoA carboxylase complex"/>
    <property type="evidence" value="ECO:0007669"/>
    <property type="project" value="InterPro"/>
</dbReference>
<dbReference type="SUPFAM" id="SSF52096">
    <property type="entry name" value="ClpP/crotonase"/>
    <property type="match status" value="1"/>
</dbReference>
<reference evidence="12" key="1">
    <citation type="journal article" date="2017" name="J. Phycol.">
        <title>Analysis of chloroplast genomes and a supermatrix inform reclassification of the Rhodomelaceae (Rhodophyta).</title>
        <authorList>
            <person name="Diaz-Tapia P."/>
            <person name="Maggs C.A."/>
            <person name="West J.A."/>
            <person name="Verbruggen H."/>
        </authorList>
    </citation>
    <scope>NUCLEOTIDE SEQUENCE</scope>
    <source>
        <strain evidence="12">PD1825</strain>
    </source>
</reference>
<dbReference type="InterPro" id="IPR001095">
    <property type="entry name" value="Acetyl_CoA_COase_a_su"/>
</dbReference>
<comment type="catalytic activity">
    <reaction evidence="9 10">
        <text>N(6)-carboxybiotinyl-L-lysyl-[protein] + acetyl-CoA = N(6)-biotinyl-L-lysyl-[protein] + malonyl-CoA</text>
        <dbReference type="Rhea" id="RHEA:54728"/>
        <dbReference type="Rhea" id="RHEA-COMP:10505"/>
        <dbReference type="Rhea" id="RHEA-COMP:10506"/>
        <dbReference type="ChEBI" id="CHEBI:57288"/>
        <dbReference type="ChEBI" id="CHEBI:57384"/>
        <dbReference type="ChEBI" id="CHEBI:83144"/>
        <dbReference type="ChEBI" id="CHEBI:83145"/>
        <dbReference type="EC" id="2.1.3.15"/>
    </reaction>
</comment>
<dbReference type="NCBIfam" id="NF004344">
    <property type="entry name" value="PRK05724.1"/>
    <property type="match status" value="1"/>
</dbReference>
<keyword evidence="6 10" id="KW-0067">ATP-binding</keyword>
<gene>
    <name evidence="10 12" type="primary">accA</name>
</gene>
<dbReference type="InterPro" id="IPR029045">
    <property type="entry name" value="ClpP/crotonase-like_dom_sf"/>
</dbReference>
<dbReference type="Gene3D" id="3.90.226.10">
    <property type="entry name" value="2-enoyl-CoA Hydratase, Chain A, domain 1"/>
    <property type="match status" value="1"/>
</dbReference>
<evidence type="ECO:0000313" key="12">
    <source>
        <dbReference type="EMBL" id="ARW69698.1"/>
    </source>
</evidence>
<evidence type="ECO:0000256" key="8">
    <source>
        <dbReference type="ARBA" id="ARBA00023160"/>
    </source>
</evidence>
<dbReference type="NCBIfam" id="TIGR00513">
    <property type="entry name" value="accA"/>
    <property type="match status" value="1"/>
</dbReference>
<dbReference type="Pfam" id="PF03255">
    <property type="entry name" value="ACCA"/>
    <property type="match status" value="1"/>
</dbReference>
<dbReference type="EC" id="2.1.3.15" evidence="10"/>
<evidence type="ECO:0000256" key="10">
    <source>
        <dbReference type="HAMAP-Rule" id="MF_00823"/>
    </source>
</evidence>
<evidence type="ECO:0000256" key="5">
    <source>
        <dbReference type="ARBA" id="ARBA00022832"/>
    </source>
</evidence>
<keyword evidence="2 10" id="KW-0444">Lipid biosynthesis</keyword>
<evidence type="ECO:0000256" key="4">
    <source>
        <dbReference type="ARBA" id="ARBA00022741"/>
    </source>
</evidence>
<comment type="pathway">
    <text evidence="1 10">Lipid metabolism; malonyl-CoA biosynthesis; malonyl-CoA from acetyl-CoA: step 1/1.</text>
</comment>
<dbReference type="UniPathway" id="UPA00655">
    <property type="reaction ID" value="UER00711"/>
</dbReference>
<dbReference type="InterPro" id="IPR011763">
    <property type="entry name" value="COA_CT_C"/>
</dbReference>
<keyword evidence="8 10" id="KW-0275">Fatty acid biosynthesis</keyword>
<dbReference type="EMBL" id="MF101467">
    <property type="protein sequence ID" value="ARW69698.1"/>
    <property type="molecule type" value="Genomic_DNA"/>
</dbReference>
<dbReference type="GO" id="GO:0005524">
    <property type="term" value="F:ATP binding"/>
    <property type="evidence" value="ECO:0007669"/>
    <property type="project" value="UniProtKB-KW"/>
</dbReference>
<comment type="similarity">
    <text evidence="10">Belongs to the AccA family.</text>
</comment>
<comment type="subcellular location">
    <subcellularLocation>
        <location evidence="10">Plastid</location>
        <location evidence="10">Chloroplast</location>
    </subcellularLocation>
</comment>
<evidence type="ECO:0000256" key="2">
    <source>
        <dbReference type="ARBA" id="ARBA00022516"/>
    </source>
</evidence>
<dbReference type="PRINTS" id="PR01069">
    <property type="entry name" value="ACCCTRFRASEA"/>
</dbReference>
<dbReference type="GO" id="GO:0003989">
    <property type="term" value="F:acetyl-CoA carboxylase activity"/>
    <property type="evidence" value="ECO:0007669"/>
    <property type="project" value="InterPro"/>
</dbReference>
<accession>A0A1Z1MUC9</accession>
<dbReference type="GO" id="GO:2001295">
    <property type="term" value="P:malonyl-CoA biosynthetic process"/>
    <property type="evidence" value="ECO:0007669"/>
    <property type="project" value="UniProtKB-UniRule"/>
</dbReference>
<dbReference type="HAMAP" id="MF_00823">
    <property type="entry name" value="AcetylCoA_CT_alpha"/>
    <property type="match status" value="1"/>
</dbReference>
<sequence length="334" mass="37251">MITRKVLIPSFLKPIVEFEFQIEQLEKIISSSNSNLLFNNIQEEIDKLYLEVNKIKLYLFNSLTPLQRLHLVRQSDRPTTLDYIYNIMDSWIELHGDRGGTDDSAIVSGIASFNSISVAFIGHQRGRNTKENVLRNFGMASPGGYRKALRIMKHANRFNFPILTFIDTPGAWAGIKAEELGQGEAIAVNLREMFSFDVPIICTVIGEGGSGGALGIGVGDSVLMLKYAVYTVATPEACAAILWKDSDKSPIAAESLKITSSDLKLLGIIDQVIEEPIGGAQSNPNMVFANLRLKLVSELSKLINLSIKDRKEKRYAKFRKIGKFYEYNLPNINM</sequence>
<dbReference type="AlphaFoldDB" id="A0A1Z1MUC9"/>
<geneLocation type="chloroplast" evidence="12"/>
<evidence type="ECO:0000256" key="9">
    <source>
        <dbReference type="ARBA" id="ARBA00049152"/>
    </source>
</evidence>
<evidence type="ECO:0000256" key="3">
    <source>
        <dbReference type="ARBA" id="ARBA00022679"/>
    </source>
</evidence>
<feature type="domain" description="CoA carboxyltransferase C-terminal" evidence="11">
    <location>
        <begin position="40"/>
        <end position="301"/>
    </location>
</feature>
<keyword evidence="4 10" id="KW-0547">Nucleotide-binding</keyword>
<dbReference type="GeneID" id="33362414"/>
<keyword evidence="7 10" id="KW-0443">Lipid metabolism</keyword>